<gene>
    <name evidence="5" type="ORF">A5810_002928</name>
    <name evidence="4" type="ORF">A5810_003054</name>
</gene>
<dbReference type="InterPro" id="IPR032689">
    <property type="entry name" value="TraG-D_C"/>
</dbReference>
<dbReference type="SUPFAM" id="SSF52540">
    <property type="entry name" value="P-loop containing nucleoside triphosphate hydrolases"/>
    <property type="match status" value="1"/>
</dbReference>
<evidence type="ECO:0000256" key="1">
    <source>
        <dbReference type="SAM" id="Phobius"/>
    </source>
</evidence>
<sequence>MQENNFFNGLFQSKNPSKGTNLPPQRTKYQQLLFAFCFVGVLLYPFSFAGVIPLLVVQIIDKKDKAAHIYDMDYESFLKRGSSLVFSLAFLFSILNLLSFILWIPRGYFSAYLFFPLNLLHTSLQFNWETIVALLLGGCGMGSIFVSFAAFIAKRKVISKEERQQEILNSKEYKVRLKNKYEESQKYTEDYQQEYALAIVMKDVALRNKRLEELAKVLLLGTDEYGLPYILEFRELNQHAIIPATTGSGKTTLIQVLIEHAAKFSIPVIVIDGKGALDTLEAVKEIAEAYNRPFRAFVDHGDMRYNPVKNGNDVAVRDKLIGLAETESVYYSTAAKSLLMVTIQLLDEFKKTHPIERSLPFIQEYFLPRNVLKLFADRILEKNPKLFEFEIEVKADNNKKKKEDKNEEADEGIISDVMENDEKSLEVETIQVSPNTLQLKDFYYLLKDNMFYMSEKEQDIFTRLFVRYEHKKDPFYLYTTSENLQNNINMLLDSELGELFQTMGATDELDIKEVVNQNEILYISLDGLLYSEYITVLAQMIVGDINFFCSEVYKKAKDQQEIKDVLVIFDEPSSYLNDDFISFVNKGRGAGMHAVFAPQTMADIDKINIHLKNQLVGNVNTFFIGKTNAPNEIEFWGNVMGTYTDIDVTDVVTQEAGFSDVSKLSWEGDKGTKRQVDRFKINPNRLRDLRQGEFVVYRTAMNVREIPRVVYIRKPKVKG</sequence>
<dbReference type="Gene3D" id="3.40.50.300">
    <property type="entry name" value="P-loop containing nucleotide triphosphate hydrolases"/>
    <property type="match status" value="2"/>
</dbReference>
<keyword evidence="1" id="KW-1133">Transmembrane helix</keyword>
<dbReference type="Pfam" id="PF01935">
    <property type="entry name" value="DUF87"/>
    <property type="match status" value="1"/>
</dbReference>
<dbReference type="AlphaFoldDB" id="A0A242B0K0"/>
<evidence type="ECO:0008006" key="7">
    <source>
        <dbReference type="Google" id="ProtNLM"/>
    </source>
</evidence>
<evidence type="ECO:0000259" key="2">
    <source>
        <dbReference type="Pfam" id="PF01935"/>
    </source>
</evidence>
<feature type="transmembrane region" description="Helical" evidence="1">
    <location>
        <begin position="131"/>
        <end position="153"/>
    </location>
</feature>
<keyword evidence="1" id="KW-0812">Transmembrane</keyword>
<dbReference type="EMBL" id="NGKW01000011">
    <property type="protein sequence ID" value="OTN86767.1"/>
    <property type="molecule type" value="Genomic_DNA"/>
</dbReference>
<dbReference type="RefSeq" id="WP_086323910.1">
    <property type="nucleotide sequence ID" value="NZ_NGKW01000011.1"/>
</dbReference>
<dbReference type="PANTHER" id="PTHR30121:SF6">
    <property type="entry name" value="SLR6007 PROTEIN"/>
    <property type="match status" value="1"/>
</dbReference>
<dbReference type="PANTHER" id="PTHR30121">
    <property type="entry name" value="UNCHARACTERIZED PROTEIN YJGR-RELATED"/>
    <property type="match status" value="1"/>
</dbReference>
<dbReference type="EMBL" id="NGKW01000020">
    <property type="protein sequence ID" value="OTN84079.1"/>
    <property type="molecule type" value="Genomic_DNA"/>
</dbReference>
<feature type="domain" description="Helicase HerA central" evidence="2">
    <location>
        <begin position="224"/>
        <end position="281"/>
    </location>
</feature>
<dbReference type="Proteomes" id="UP000194885">
    <property type="component" value="Unassembled WGS sequence"/>
</dbReference>
<feature type="transmembrane region" description="Helical" evidence="1">
    <location>
        <begin position="32"/>
        <end position="60"/>
    </location>
</feature>
<feature type="domain" description="TraD/TraG TraM recognition site" evidence="3">
    <location>
        <begin position="565"/>
        <end position="656"/>
    </location>
</feature>
<comment type="caution">
    <text evidence="5">The sequence shown here is derived from an EMBL/GenBank/DDBJ whole genome shotgun (WGS) entry which is preliminary data.</text>
</comment>
<reference evidence="5 6" key="1">
    <citation type="submission" date="2017-05" db="EMBL/GenBank/DDBJ databases">
        <title>The Genome Sequence of Enterococcus faecium 7H8_DIV0219.</title>
        <authorList>
            <consortium name="The Broad Institute Genomics Platform"/>
            <consortium name="The Broad Institute Genomic Center for Infectious Diseases"/>
            <person name="Earl A."/>
            <person name="Manson A."/>
            <person name="Schwartman J."/>
            <person name="Gilmore M."/>
            <person name="Abouelleil A."/>
            <person name="Cao P."/>
            <person name="Chapman S."/>
            <person name="Cusick C."/>
            <person name="Shea T."/>
            <person name="Young S."/>
            <person name="Neafsey D."/>
            <person name="Nusbaum C."/>
            <person name="Birren B."/>
        </authorList>
    </citation>
    <scope>NUCLEOTIDE SEQUENCE [LARGE SCALE GENOMIC DNA]</scope>
    <source>
        <strain evidence="5 6">7H8_DIV0219</strain>
    </source>
</reference>
<dbReference type="InterPro" id="IPR051162">
    <property type="entry name" value="T4SS_component"/>
</dbReference>
<dbReference type="InterPro" id="IPR027417">
    <property type="entry name" value="P-loop_NTPase"/>
</dbReference>
<evidence type="ECO:0000259" key="3">
    <source>
        <dbReference type="Pfam" id="PF12696"/>
    </source>
</evidence>
<organism evidence="5 6">
    <name type="scientific">Enterococcus faecium</name>
    <name type="common">Streptococcus faecium</name>
    <dbReference type="NCBI Taxonomy" id="1352"/>
    <lineage>
        <taxon>Bacteria</taxon>
        <taxon>Bacillati</taxon>
        <taxon>Bacillota</taxon>
        <taxon>Bacilli</taxon>
        <taxon>Lactobacillales</taxon>
        <taxon>Enterococcaceae</taxon>
        <taxon>Enterococcus</taxon>
    </lineage>
</organism>
<dbReference type="Pfam" id="PF12696">
    <property type="entry name" value="TraG-D_C"/>
    <property type="match status" value="1"/>
</dbReference>
<feature type="transmembrane region" description="Helical" evidence="1">
    <location>
        <begin position="81"/>
        <end position="104"/>
    </location>
</feature>
<evidence type="ECO:0000313" key="6">
    <source>
        <dbReference type="Proteomes" id="UP000194885"/>
    </source>
</evidence>
<name>A0A242B0K0_ENTFC</name>
<proteinExistence type="predicted"/>
<evidence type="ECO:0000313" key="5">
    <source>
        <dbReference type="EMBL" id="OTN86767.1"/>
    </source>
</evidence>
<keyword evidence="1" id="KW-0472">Membrane</keyword>
<protein>
    <recommendedName>
        <fullName evidence="7">Type VI secretion protein</fullName>
    </recommendedName>
</protein>
<accession>A0A242B0K0</accession>
<dbReference type="InterPro" id="IPR002789">
    <property type="entry name" value="HerA_central"/>
</dbReference>
<evidence type="ECO:0000313" key="4">
    <source>
        <dbReference type="EMBL" id="OTN84079.1"/>
    </source>
</evidence>